<proteinExistence type="predicted"/>
<name>A0A6J8AMW0_MYTCO</name>
<dbReference type="EMBL" id="CACVKT020001740">
    <property type="protein sequence ID" value="CAC5370908.1"/>
    <property type="molecule type" value="Genomic_DNA"/>
</dbReference>
<dbReference type="OrthoDB" id="6139572at2759"/>
<keyword evidence="2" id="KW-1185">Reference proteome</keyword>
<dbReference type="AlphaFoldDB" id="A0A6J8AMW0"/>
<evidence type="ECO:0000313" key="1">
    <source>
        <dbReference type="EMBL" id="CAC5370908.1"/>
    </source>
</evidence>
<organism evidence="1 2">
    <name type="scientific">Mytilus coruscus</name>
    <name type="common">Sea mussel</name>
    <dbReference type="NCBI Taxonomy" id="42192"/>
    <lineage>
        <taxon>Eukaryota</taxon>
        <taxon>Metazoa</taxon>
        <taxon>Spiralia</taxon>
        <taxon>Lophotrochozoa</taxon>
        <taxon>Mollusca</taxon>
        <taxon>Bivalvia</taxon>
        <taxon>Autobranchia</taxon>
        <taxon>Pteriomorphia</taxon>
        <taxon>Mytilida</taxon>
        <taxon>Mytiloidea</taxon>
        <taxon>Mytilidae</taxon>
        <taxon>Mytilinae</taxon>
        <taxon>Mytilus</taxon>
    </lineage>
</organism>
<reference evidence="1 2" key="1">
    <citation type="submission" date="2020-06" db="EMBL/GenBank/DDBJ databases">
        <authorList>
            <person name="Li R."/>
            <person name="Bekaert M."/>
        </authorList>
    </citation>
    <scope>NUCLEOTIDE SEQUENCE [LARGE SCALE GENOMIC DNA]</scope>
    <source>
        <strain evidence="2">wild</strain>
    </source>
</reference>
<evidence type="ECO:0000313" key="2">
    <source>
        <dbReference type="Proteomes" id="UP000507470"/>
    </source>
</evidence>
<sequence length="581" mass="62031">MGELIKPEHLIYTEVCMSWSAETYNNSVTCIGSPLVNISETSFTNNSFTKNSVTCIGSALVNISETSFTKNSVTCIGSPLVNISETSFTQNSVTCIGSALVNISETSFTRNSVTCIGSPLVNISETSFTKNSVACFGSPLVNISETSFTKNSVTCIGSVLVNISETSFTKNSVTCIGSSLVNISETSFTKNNVTCIGSPLVNISETSFTKNSVTCIGSPLVNISETSFTKNSVTCIGSPLVNISETSFTKNSVTCIGSPLVNISETSFTRNSVNCIGSVLVNISETSFTKNSVTCIGSALVNISETKNPNAQSPFGSGITVGTLDSTDLDEASGLAASRVHPNVLYSHNDGGDLSRIFAIDSTDASVIAEFGISGADHYDWEDIAMGPCPDKSSCIYIADAGLNHHRPVNMIYRVREPGAIRDQTLTIIDKLPFIWTEVDGQTLLVDNHGDMYMVSNVNGGKGLMVHIPSSAWGSTTPFNATSSVHLNITTHHHDPGAGDISPDGTELIIKARNHVYYWKVQNNDYLSAVETPPIEIPHNSERLGEAVCWDVNGTNYYTLSEGRHAPLYKFVRLPSGPAVG</sequence>
<accession>A0A6J8AMW0</accession>
<dbReference type="Proteomes" id="UP000507470">
    <property type="component" value="Unassembled WGS sequence"/>
</dbReference>
<protein>
    <submittedName>
        <fullName evidence="1">Uncharacterized protein</fullName>
    </submittedName>
</protein>
<gene>
    <name evidence="1" type="ORF">MCOR_9557</name>
</gene>